<comment type="function">
    <text evidence="3">F-actin-capping proteins bind in a Ca(2+)-independent manner to the fast growing ends of actin filaments (barbed end) thereby blocking the exchange of subunits at these ends. Unlike other capping proteins (such as gelsolin and severin), these proteins do not sever actin filaments.</text>
</comment>
<keyword evidence="2 3" id="KW-0009">Actin-binding</keyword>
<protein>
    <recommendedName>
        <fullName evidence="3">F-actin-capping protein subunit alpha</fullName>
    </recommendedName>
</protein>
<dbReference type="GO" id="GO:0008290">
    <property type="term" value="C:F-actin capping protein complex"/>
    <property type="evidence" value="ECO:0007669"/>
    <property type="project" value="UniProtKB-UniRule"/>
</dbReference>
<evidence type="ECO:0000313" key="4">
    <source>
        <dbReference type="EMBL" id="CAD8845113.1"/>
    </source>
</evidence>
<reference evidence="4" key="1">
    <citation type="submission" date="2021-01" db="EMBL/GenBank/DDBJ databases">
        <authorList>
            <person name="Corre E."/>
            <person name="Pelletier E."/>
            <person name="Niang G."/>
            <person name="Scheremetjew M."/>
            <person name="Finn R."/>
            <person name="Kale V."/>
            <person name="Holt S."/>
            <person name="Cochrane G."/>
            <person name="Meng A."/>
            <person name="Brown T."/>
            <person name="Cohen L."/>
        </authorList>
    </citation>
    <scope>NUCLEOTIDE SEQUENCE</scope>
</reference>
<sequence length="286" mass="31583">MADEQDPIDSIVTRIVCSSPPGHLADVAANCRQLLQADTDVMSDACRAYNEAELLALPVGTSCGVVCEYGRSHDEPQAYLAPGGQVFRVDHEHQVCLRASPATGSCAQPGQVFREAVERELELYPFASGRCPAVAGNAVYLDESDAIGLRVVRSSRCTRPQGFWSVRWSSTWHVTWAIGQDAPIVACGRIDFRTHYGEDGNMHFRHGDEKTVCVKETSDPAAFARELISWIRKAEGQFVDEVTELCAGFGGLKSFRRTLSLSKERFDWRPVRHALIRDVKGALKDV</sequence>
<organism evidence="4">
    <name type="scientific">Noctiluca scintillans</name>
    <name type="common">Sea sparkle</name>
    <name type="synonym">Red tide dinoflagellate</name>
    <dbReference type="NCBI Taxonomy" id="2966"/>
    <lineage>
        <taxon>Eukaryota</taxon>
        <taxon>Sar</taxon>
        <taxon>Alveolata</taxon>
        <taxon>Dinophyceae</taxon>
        <taxon>Noctilucales</taxon>
        <taxon>Noctilucaceae</taxon>
        <taxon>Noctiluca</taxon>
    </lineage>
</organism>
<dbReference type="AlphaFoldDB" id="A0A7S1A8A3"/>
<comment type="subunit">
    <text evidence="3">Heterodimer of an alpha and a beta subunit.</text>
</comment>
<dbReference type="GO" id="GO:0030863">
    <property type="term" value="C:cortical cytoskeleton"/>
    <property type="evidence" value="ECO:0007669"/>
    <property type="project" value="TreeGrafter"/>
</dbReference>
<dbReference type="SUPFAM" id="SSF90096">
    <property type="entry name" value="Subunits of heterodimeric actin filament capping protein Capz"/>
    <property type="match status" value="1"/>
</dbReference>
<proteinExistence type="inferred from homology"/>
<accession>A0A7S1A8A3</accession>
<keyword evidence="1 3" id="KW-0117">Actin capping</keyword>
<evidence type="ECO:0000256" key="2">
    <source>
        <dbReference type="ARBA" id="ARBA00023203"/>
    </source>
</evidence>
<dbReference type="InterPro" id="IPR002189">
    <property type="entry name" value="CapZ_alpha"/>
</dbReference>
<dbReference type="InterPro" id="IPR037282">
    <property type="entry name" value="CapZ_alpha/beta"/>
</dbReference>
<dbReference type="InterPro" id="IPR042489">
    <property type="entry name" value="CapZ_alpha_1"/>
</dbReference>
<gene>
    <name evidence="4" type="ORF">NSCI0253_LOCUS19463</name>
</gene>
<comment type="similarity">
    <text evidence="3">Belongs to the F-actin-capping protein alpha subunit family.</text>
</comment>
<dbReference type="GO" id="GO:0030036">
    <property type="term" value="P:actin cytoskeleton organization"/>
    <property type="evidence" value="ECO:0007669"/>
    <property type="project" value="TreeGrafter"/>
</dbReference>
<dbReference type="GO" id="GO:0051016">
    <property type="term" value="P:barbed-end actin filament capping"/>
    <property type="evidence" value="ECO:0007669"/>
    <property type="project" value="UniProtKB-UniRule"/>
</dbReference>
<evidence type="ECO:0000256" key="1">
    <source>
        <dbReference type="ARBA" id="ARBA00022467"/>
    </source>
</evidence>
<dbReference type="PRINTS" id="PR00191">
    <property type="entry name" value="FACTINCAPA"/>
</dbReference>
<dbReference type="EMBL" id="HBFQ01027564">
    <property type="protein sequence ID" value="CAD8845113.1"/>
    <property type="molecule type" value="Transcribed_RNA"/>
</dbReference>
<name>A0A7S1A8A3_NOCSC</name>
<dbReference type="InterPro" id="IPR042276">
    <property type="entry name" value="CapZ_alpha/beta_2"/>
</dbReference>
<dbReference type="GO" id="GO:0051015">
    <property type="term" value="F:actin filament binding"/>
    <property type="evidence" value="ECO:0007669"/>
    <property type="project" value="TreeGrafter"/>
</dbReference>
<evidence type="ECO:0000256" key="3">
    <source>
        <dbReference type="RuleBase" id="RU365077"/>
    </source>
</evidence>
<dbReference type="Gene3D" id="3.90.1150.210">
    <property type="entry name" value="F-actin capping protein, beta subunit"/>
    <property type="match status" value="1"/>
</dbReference>
<dbReference type="PANTHER" id="PTHR10653">
    <property type="entry name" value="F-ACTIN-CAPPING PROTEIN SUBUNIT ALPHA"/>
    <property type="match status" value="1"/>
</dbReference>
<dbReference type="Gene3D" id="3.30.1140.60">
    <property type="entry name" value="F-actin capping protein, alpha subunit"/>
    <property type="match status" value="1"/>
</dbReference>
<dbReference type="PANTHER" id="PTHR10653:SF0">
    <property type="entry name" value="F-ACTIN-CAPPING PROTEIN SUBUNIT ALPHA"/>
    <property type="match status" value="1"/>
</dbReference>
<dbReference type="Pfam" id="PF01267">
    <property type="entry name" value="F-actin_cap_A"/>
    <property type="match status" value="1"/>
</dbReference>